<keyword evidence="4" id="KW-1185">Reference proteome</keyword>
<dbReference type="STRING" id="37003.ENSKMAP00000010804"/>
<evidence type="ECO:0000313" key="4">
    <source>
        <dbReference type="Proteomes" id="UP000264800"/>
    </source>
</evidence>
<dbReference type="SUPFAM" id="SSF52029">
    <property type="entry name" value="GroEL apical domain-like"/>
    <property type="match status" value="1"/>
</dbReference>
<dbReference type="InterPro" id="IPR027409">
    <property type="entry name" value="GroEL-like_apical_dom_sf"/>
</dbReference>
<dbReference type="GO" id="GO:0005524">
    <property type="term" value="F:ATP binding"/>
    <property type="evidence" value="ECO:0007669"/>
    <property type="project" value="InterPro"/>
</dbReference>
<dbReference type="GeneTree" id="ENSGT00390000008984"/>
<dbReference type="InterPro" id="IPR042984">
    <property type="entry name" value="BBS12"/>
</dbReference>
<protein>
    <submittedName>
        <fullName evidence="3">Bardet-Biedl syndrome 12</fullName>
    </submittedName>
</protein>
<dbReference type="PANTHER" id="PTHR46883:SF1">
    <property type="entry name" value="BARDET-BIEDL SYNDROME 12 PROTEIN"/>
    <property type="match status" value="1"/>
</dbReference>
<dbReference type="OMA" id="CPFLQIP"/>
<evidence type="ECO:0000256" key="2">
    <source>
        <dbReference type="SAM" id="SignalP"/>
    </source>
</evidence>
<feature type="signal peptide" evidence="2">
    <location>
        <begin position="1"/>
        <end position="20"/>
    </location>
</feature>
<dbReference type="Proteomes" id="UP000264800">
    <property type="component" value="Unplaced"/>
</dbReference>
<dbReference type="Ensembl" id="ENSKMAT00000010968.1">
    <property type="protein sequence ID" value="ENSKMAP00000010804.1"/>
    <property type="gene ID" value="ENSKMAG00000008108.1"/>
</dbReference>
<organism evidence="3 4">
    <name type="scientific">Kryptolebias marmoratus</name>
    <name type="common">Mangrove killifish</name>
    <name type="synonym">Rivulus marmoratus</name>
    <dbReference type="NCBI Taxonomy" id="37003"/>
    <lineage>
        <taxon>Eukaryota</taxon>
        <taxon>Metazoa</taxon>
        <taxon>Chordata</taxon>
        <taxon>Craniata</taxon>
        <taxon>Vertebrata</taxon>
        <taxon>Euteleostomi</taxon>
        <taxon>Actinopterygii</taxon>
        <taxon>Neopterygii</taxon>
        <taxon>Teleostei</taxon>
        <taxon>Neoteleostei</taxon>
        <taxon>Acanthomorphata</taxon>
        <taxon>Ovalentaria</taxon>
        <taxon>Atherinomorphae</taxon>
        <taxon>Cyprinodontiformes</taxon>
        <taxon>Rivulidae</taxon>
        <taxon>Kryptolebias</taxon>
    </lineage>
</organism>
<dbReference type="AlphaFoldDB" id="A0A3Q3AHL6"/>
<dbReference type="SUPFAM" id="SSF48592">
    <property type="entry name" value="GroEL equatorial domain-like"/>
    <property type="match status" value="1"/>
</dbReference>
<dbReference type="PANTHER" id="PTHR46883">
    <property type="entry name" value="BARDET-BIEDL SYNDROME 12 PROTEIN"/>
    <property type="match status" value="1"/>
</dbReference>
<sequence>MSAKLTNFLLSAVQIMLGSAVLNSRQHIGLQRVSALAETVRSSVGPNKKYKFIQDDTSGESVLVCSCFRIIESLEPTCAVGQLVLETVQAHHKVYRSGSGCLLLLAGAWSRAALDCLHRGISVTNIISFMSEGMDICLDVCKESTVLFEDLAVTGRRTAAPRGVEKTFTEAPQGSRHMQRATKSDDMTPNMSVRRKTKLSRHFCETTLHLDEPDVPGVSHAAEMLSHGCEGSMKLVVEAFQLQSKKNQELRNPMFDISKVMTCVLPGLPEGRACVLHGCVVLLSHEQVSVAHQIKERRLKVAFINGDLTHTYRHLGFKKPPGVQPVSERSVPSGSSKEDEWLEKVVEVFLSLEVNLILTTGLACESLIQTCCRHRILLVERVNSPALRLIANSSGALPVTYPTQLSEHCVGTGVQIFIWTDLSSYGRKPAAAVNISTGGGVGLVTAVITSCVDGKLQALEDQFWACAHRLHHALKDRVLLPGAGATEMLCIHHLQKAAERHSQADADRAQETKTGTAAGLHRGHVLQLMADGLIDYITTVTVNAGRFSAVEARTVVSRQLQNFHRDQIMAGKFSQLALEAEGDASADKTPAARIYDNLSVKQEAWRKALDLVFLVLQTDAEVITGTGRKGEDNLMLL</sequence>
<dbReference type="GO" id="GO:0045494">
    <property type="term" value="P:photoreceptor cell maintenance"/>
    <property type="evidence" value="ECO:0007669"/>
    <property type="project" value="TreeGrafter"/>
</dbReference>
<name>A0A3Q3AHL6_KRYMA</name>
<dbReference type="Pfam" id="PF00118">
    <property type="entry name" value="Cpn60_TCP1"/>
    <property type="match status" value="1"/>
</dbReference>
<keyword evidence="2" id="KW-0732">Signal</keyword>
<proteinExistence type="predicted"/>
<dbReference type="GO" id="GO:0060027">
    <property type="term" value="P:convergent extension involved in gastrulation"/>
    <property type="evidence" value="ECO:0007669"/>
    <property type="project" value="Ensembl"/>
</dbReference>
<dbReference type="InterPro" id="IPR027413">
    <property type="entry name" value="GROEL-like_equatorial_sf"/>
</dbReference>
<reference evidence="3" key="1">
    <citation type="submission" date="2025-08" db="UniProtKB">
        <authorList>
            <consortium name="Ensembl"/>
        </authorList>
    </citation>
    <scope>IDENTIFICATION</scope>
</reference>
<dbReference type="GO" id="GO:0051131">
    <property type="term" value="P:chaperone-mediated protein complex assembly"/>
    <property type="evidence" value="ECO:0007669"/>
    <property type="project" value="InterPro"/>
</dbReference>
<feature type="chain" id="PRO_5018688832" evidence="2">
    <location>
        <begin position="21"/>
        <end position="637"/>
    </location>
</feature>
<evidence type="ECO:0000313" key="3">
    <source>
        <dbReference type="Ensembl" id="ENSKMAP00000010804.1"/>
    </source>
</evidence>
<evidence type="ECO:0000256" key="1">
    <source>
        <dbReference type="SAM" id="MobiDB-lite"/>
    </source>
</evidence>
<reference evidence="3" key="2">
    <citation type="submission" date="2025-09" db="UniProtKB">
        <authorList>
            <consortium name="Ensembl"/>
        </authorList>
    </citation>
    <scope>IDENTIFICATION</scope>
</reference>
<accession>A0A3Q3AHL6</accession>
<feature type="region of interest" description="Disordered" evidence="1">
    <location>
        <begin position="170"/>
        <end position="189"/>
    </location>
</feature>
<dbReference type="InterPro" id="IPR002423">
    <property type="entry name" value="Cpn60/GroEL/TCP-1"/>
</dbReference>
<dbReference type="Gene3D" id="3.50.7.10">
    <property type="entry name" value="GroEL"/>
    <property type="match status" value="1"/>
</dbReference>
<dbReference type="Gene3D" id="1.10.560.10">
    <property type="entry name" value="GroEL-like equatorial domain"/>
    <property type="match status" value="2"/>
</dbReference>